<evidence type="ECO:0000313" key="2">
    <source>
        <dbReference type="EMBL" id="CEK83373.1"/>
    </source>
</evidence>
<evidence type="ECO:0000256" key="1">
    <source>
        <dbReference type="SAM" id="MobiDB-lite"/>
    </source>
</evidence>
<name>A0A0B7AR63_9EUPU</name>
<gene>
    <name evidence="2" type="primary">ORF136642</name>
</gene>
<feature type="non-terminal residue" evidence="2">
    <location>
        <position position="1"/>
    </location>
</feature>
<dbReference type="AlphaFoldDB" id="A0A0B7AR63"/>
<protein>
    <submittedName>
        <fullName evidence="2">Uncharacterized protein</fullName>
    </submittedName>
</protein>
<feature type="compositionally biased region" description="Basic residues" evidence="1">
    <location>
        <begin position="1"/>
        <end position="10"/>
    </location>
</feature>
<sequence>AMSRRMRGHRLPNPFTVKQTGRHKPEDTNQPSNTLHEMCTQIVATPPLISRMIELPIALLDD</sequence>
<proteinExistence type="predicted"/>
<accession>A0A0B7AR63</accession>
<organism evidence="2">
    <name type="scientific">Arion vulgaris</name>
    <dbReference type="NCBI Taxonomy" id="1028688"/>
    <lineage>
        <taxon>Eukaryota</taxon>
        <taxon>Metazoa</taxon>
        <taxon>Spiralia</taxon>
        <taxon>Lophotrochozoa</taxon>
        <taxon>Mollusca</taxon>
        <taxon>Gastropoda</taxon>
        <taxon>Heterobranchia</taxon>
        <taxon>Euthyneura</taxon>
        <taxon>Panpulmonata</taxon>
        <taxon>Eupulmonata</taxon>
        <taxon>Stylommatophora</taxon>
        <taxon>Helicina</taxon>
        <taxon>Arionoidea</taxon>
        <taxon>Arionidae</taxon>
        <taxon>Arion</taxon>
    </lineage>
</organism>
<reference evidence="2" key="1">
    <citation type="submission" date="2014-12" db="EMBL/GenBank/DDBJ databases">
        <title>Insight into the proteome of Arion vulgaris.</title>
        <authorList>
            <person name="Aradska J."/>
            <person name="Bulat T."/>
            <person name="Smidak R."/>
            <person name="Sarate P."/>
            <person name="Gangsoo J."/>
            <person name="Sialana F."/>
            <person name="Bilban M."/>
            <person name="Lubec G."/>
        </authorList>
    </citation>
    <scope>NUCLEOTIDE SEQUENCE</scope>
    <source>
        <tissue evidence="2">Skin</tissue>
    </source>
</reference>
<dbReference type="EMBL" id="HACG01036508">
    <property type="protein sequence ID" value="CEK83373.1"/>
    <property type="molecule type" value="Transcribed_RNA"/>
</dbReference>
<feature type="region of interest" description="Disordered" evidence="1">
    <location>
        <begin position="1"/>
        <end position="33"/>
    </location>
</feature>